<dbReference type="PANTHER" id="PTHR10039:SF5">
    <property type="entry name" value="NACHT DOMAIN-CONTAINING PROTEIN"/>
    <property type="match status" value="1"/>
</dbReference>
<accession>A0A179UZP2</accession>
<dbReference type="VEuPathDB" id="FungiDB:BDBG_17837"/>
<dbReference type="Proteomes" id="UP000002038">
    <property type="component" value="Unassembled WGS sequence"/>
</dbReference>
<organism evidence="3 4">
    <name type="scientific">Blastomyces gilchristii (strain SLH14081)</name>
    <name type="common">Blastomyces dermatitidis</name>
    <dbReference type="NCBI Taxonomy" id="559298"/>
    <lineage>
        <taxon>Eukaryota</taxon>
        <taxon>Fungi</taxon>
        <taxon>Dikarya</taxon>
        <taxon>Ascomycota</taxon>
        <taxon>Pezizomycotina</taxon>
        <taxon>Eurotiomycetes</taxon>
        <taxon>Eurotiomycetidae</taxon>
        <taxon>Onygenales</taxon>
        <taxon>Ajellomycetaceae</taxon>
        <taxon>Blastomyces</taxon>
    </lineage>
</organism>
<dbReference type="InterPro" id="IPR027417">
    <property type="entry name" value="P-loop_NTPase"/>
</dbReference>
<evidence type="ECO:0000313" key="4">
    <source>
        <dbReference type="Proteomes" id="UP000002038"/>
    </source>
</evidence>
<reference evidence="4" key="1">
    <citation type="journal article" date="2015" name="PLoS Genet.">
        <title>The dynamic genome and transcriptome of the human fungal pathogen Blastomyces and close relative Emmonsia.</title>
        <authorList>
            <person name="Munoz J.F."/>
            <person name="Gauthier G.M."/>
            <person name="Desjardins C.A."/>
            <person name="Gallo J.E."/>
            <person name="Holder J."/>
            <person name="Sullivan T.D."/>
            <person name="Marty A.J."/>
            <person name="Carmen J.C."/>
            <person name="Chen Z."/>
            <person name="Ding L."/>
            <person name="Gujja S."/>
            <person name="Magrini V."/>
            <person name="Misas E."/>
            <person name="Mitreva M."/>
            <person name="Priest M."/>
            <person name="Saif S."/>
            <person name="Whiston E.A."/>
            <person name="Young S."/>
            <person name="Zeng Q."/>
            <person name="Goldman W.E."/>
            <person name="Mardis E.R."/>
            <person name="Taylor J.W."/>
            <person name="McEwen J.G."/>
            <person name="Clay O.K."/>
            <person name="Klein B.S."/>
            <person name="Cuomo C.A."/>
        </authorList>
    </citation>
    <scope>NUCLEOTIDE SEQUENCE [LARGE SCALE GENOMIC DNA]</scope>
    <source>
        <strain evidence="4">SLH14081</strain>
    </source>
</reference>
<dbReference type="GeneID" id="42529401"/>
<evidence type="ECO:0000313" key="3">
    <source>
        <dbReference type="EMBL" id="OAT13525.1"/>
    </source>
</evidence>
<dbReference type="EMBL" id="GG657474">
    <property type="protein sequence ID" value="OAT13525.1"/>
    <property type="molecule type" value="Genomic_DNA"/>
</dbReference>
<dbReference type="KEGG" id="bgh:BDBG_17837"/>
<dbReference type="OrthoDB" id="4207436at2759"/>
<gene>
    <name evidence="3" type="ORF">BDBG_17837</name>
</gene>
<protein>
    <recommendedName>
        <fullName evidence="2">Nephrocystin 3-like N-terminal domain-containing protein</fullName>
    </recommendedName>
</protein>
<evidence type="ECO:0000259" key="2">
    <source>
        <dbReference type="Pfam" id="PF24883"/>
    </source>
</evidence>
<dbReference type="Gene3D" id="3.40.50.300">
    <property type="entry name" value="P-loop containing nucleotide triphosphate hydrolases"/>
    <property type="match status" value="1"/>
</dbReference>
<dbReference type="Pfam" id="PF24883">
    <property type="entry name" value="NPHP3_N"/>
    <property type="match status" value="1"/>
</dbReference>
<keyword evidence="4" id="KW-1185">Reference proteome</keyword>
<dbReference type="PANTHER" id="PTHR10039">
    <property type="entry name" value="AMELOGENIN"/>
    <property type="match status" value="1"/>
</dbReference>
<keyword evidence="1" id="KW-0677">Repeat</keyword>
<evidence type="ECO:0000256" key="1">
    <source>
        <dbReference type="ARBA" id="ARBA00022737"/>
    </source>
</evidence>
<dbReference type="SUPFAM" id="SSF52540">
    <property type="entry name" value="P-loop containing nucleoside triphosphate hydrolases"/>
    <property type="match status" value="1"/>
</dbReference>
<dbReference type="InterPro" id="IPR056884">
    <property type="entry name" value="NPHP3-like_N"/>
</dbReference>
<feature type="domain" description="Nephrocystin 3-like N-terminal" evidence="2">
    <location>
        <begin position="22"/>
        <end position="91"/>
    </location>
</feature>
<dbReference type="RefSeq" id="XP_031580953.1">
    <property type="nucleotide sequence ID" value="XM_031725471.1"/>
</dbReference>
<sequence length="113" mass="12595">MWVAPEDAGVSRLVLGASDDPYHGFLWIKGKPGAGKSTLMKFIVKQAMKIQNRTVIFFFFHARGAALEKTVVGMYRSLLLQLFTKLPQLTQFFALPSLILGRAWTTLSGTMNC</sequence>
<name>A0A179UZP2_BLAGS</name>
<proteinExistence type="predicted"/>
<dbReference type="AlphaFoldDB" id="A0A179UZP2"/>